<gene>
    <name evidence="2" type="ORF">LCGC14_2492980</name>
</gene>
<dbReference type="PROSITE" id="PS51819">
    <property type="entry name" value="VOC"/>
    <property type="match status" value="1"/>
</dbReference>
<feature type="non-terminal residue" evidence="2">
    <location>
        <position position="1"/>
    </location>
</feature>
<dbReference type="Gene3D" id="3.10.180.10">
    <property type="entry name" value="2,3-Dihydroxybiphenyl 1,2-Dioxygenase, domain 1"/>
    <property type="match status" value="1"/>
</dbReference>
<dbReference type="AlphaFoldDB" id="A0A0F9DY27"/>
<dbReference type="PANTHER" id="PTHR33993:SF2">
    <property type="entry name" value="VOC DOMAIN-CONTAINING PROTEIN"/>
    <property type="match status" value="1"/>
</dbReference>
<name>A0A0F9DY27_9ZZZZ</name>
<dbReference type="CDD" id="cd07247">
    <property type="entry name" value="SgaA_N_like"/>
    <property type="match status" value="1"/>
</dbReference>
<dbReference type="InterPro" id="IPR004360">
    <property type="entry name" value="Glyas_Fos-R_dOase_dom"/>
</dbReference>
<reference evidence="2" key="1">
    <citation type="journal article" date="2015" name="Nature">
        <title>Complex archaea that bridge the gap between prokaryotes and eukaryotes.</title>
        <authorList>
            <person name="Spang A."/>
            <person name="Saw J.H."/>
            <person name="Jorgensen S.L."/>
            <person name="Zaremba-Niedzwiedzka K."/>
            <person name="Martijn J."/>
            <person name="Lind A.E."/>
            <person name="van Eijk R."/>
            <person name="Schleper C."/>
            <person name="Guy L."/>
            <person name="Ettema T.J."/>
        </authorList>
    </citation>
    <scope>NUCLEOTIDE SEQUENCE</scope>
</reference>
<dbReference type="InterPro" id="IPR037523">
    <property type="entry name" value="VOC_core"/>
</dbReference>
<protein>
    <recommendedName>
        <fullName evidence="1">VOC domain-containing protein</fullName>
    </recommendedName>
</protein>
<feature type="domain" description="VOC" evidence="1">
    <location>
        <begin position="1"/>
        <end position="113"/>
    </location>
</feature>
<proteinExistence type="predicted"/>
<evidence type="ECO:0000313" key="2">
    <source>
        <dbReference type="EMBL" id="KKL16698.1"/>
    </source>
</evidence>
<organism evidence="2">
    <name type="scientific">marine sediment metagenome</name>
    <dbReference type="NCBI Taxonomy" id="412755"/>
    <lineage>
        <taxon>unclassified sequences</taxon>
        <taxon>metagenomes</taxon>
        <taxon>ecological metagenomes</taxon>
    </lineage>
</organism>
<dbReference type="SUPFAM" id="SSF54593">
    <property type="entry name" value="Glyoxalase/Bleomycin resistance protein/Dihydroxybiphenyl dioxygenase"/>
    <property type="match status" value="1"/>
</dbReference>
<dbReference type="InterPro" id="IPR052164">
    <property type="entry name" value="Anthracycline_SecMetBiosynth"/>
</dbReference>
<dbReference type="Pfam" id="PF00903">
    <property type="entry name" value="Glyoxalase"/>
    <property type="match status" value="1"/>
</dbReference>
<dbReference type="PANTHER" id="PTHR33993">
    <property type="entry name" value="GLYOXALASE-RELATED"/>
    <property type="match status" value="1"/>
</dbReference>
<dbReference type="EMBL" id="LAZR01039560">
    <property type="protein sequence ID" value="KKL16698.1"/>
    <property type="molecule type" value="Genomic_DNA"/>
</dbReference>
<evidence type="ECO:0000259" key="1">
    <source>
        <dbReference type="PROSITE" id="PS51819"/>
    </source>
</evidence>
<dbReference type="InterPro" id="IPR029068">
    <property type="entry name" value="Glyas_Bleomycin-R_OHBP_Dase"/>
</dbReference>
<sequence length="118" mass="13101">VIHFELNADDPQRAIEFYEKVFGWNTNKWEGEFDYWLVNTGEEDEPGINGGIMKRQDGQSTVNTIGVDSIDNYTEKTEEAGGEVLMGKTAVPGVGYSAYIKDTEGNVIGLMEEDTDAK</sequence>
<comment type="caution">
    <text evidence="2">The sequence shown here is derived from an EMBL/GenBank/DDBJ whole genome shotgun (WGS) entry which is preliminary data.</text>
</comment>
<accession>A0A0F9DY27</accession>